<dbReference type="Proteomes" id="UP000675882">
    <property type="component" value="Unassembled WGS sequence"/>
</dbReference>
<proteinExistence type="predicted"/>
<dbReference type="AlphaFoldDB" id="A0A916FBN6"/>
<name>A0A916FBN6_9PROT</name>
<sequence>MPRLIRLQKADPQHTFEPDLRSALTALRLNRTIVALHPFEGIPEIYPGQKYLPPCPFEIKLKYAGCKNQLTHCHPSLHSGMCNILNNP</sequence>
<evidence type="ECO:0000313" key="2">
    <source>
        <dbReference type="Proteomes" id="UP000675882"/>
    </source>
</evidence>
<gene>
    <name evidence="1" type="ORF">NTGZN8_180073</name>
</gene>
<dbReference type="EMBL" id="CAJNBL010000010">
    <property type="protein sequence ID" value="CAE6708251.1"/>
    <property type="molecule type" value="Genomic_DNA"/>
</dbReference>
<organism evidence="1 2">
    <name type="scientific">Candidatus Nitrotoga fabula</name>
    <dbReference type="NCBI Taxonomy" id="2182327"/>
    <lineage>
        <taxon>Bacteria</taxon>
        <taxon>Pseudomonadati</taxon>
        <taxon>Pseudomonadota</taxon>
        <taxon>Betaproteobacteria</taxon>
        <taxon>Nitrosomonadales</taxon>
        <taxon>Gallionellaceae</taxon>
        <taxon>Candidatus Nitrotoga</taxon>
    </lineage>
</organism>
<accession>A0A916FBN6</accession>
<reference evidence="1" key="1">
    <citation type="submission" date="2021-02" db="EMBL/GenBank/DDBJ databases">
        <authorList>
            <person name="Han P."/>
        </authorList>
    </citation>
    <scope>NUCLEOTIDE SEQUENCE</scope>
    <source>
        <strain evidence="1">Candidatus Nitrotoga sp. ZN8</strain>
    </source>
</reference>
<comment type="caution">
    <text evidence="1">The sequence shown here is derived from an EMBL/GenBank/DDBJ whole genome shotgun (WGS) entry which is preliminary data.</text>
</comment>
<protein>
    <submittedName>
        <fullName evidence="1">Uncharacterized protein</fullName>
    </submittedName>
</protein>
<evidence type="ECO:0000313" key="1">
    <source>
        <dbReference type="EMBL" id="CAE6708251.1"/>
    </source>
</evidence>
<keyword evidence="2" id="KW-1185">Reference proteome</keyword>